<sequence>MTMPRRLSLKSAALAAAAMLMMMSSGAAFAQQAKELTFAHQDMLVPLRLVMESGEVEKATGYKINWRMFSGGGDVIRAMASGDVQMGETGSSPLTAAASQGQDIKLFWISADIANAEALIARNASGINSMKDLAGKKVATPFVSTAHYQLMAGMKMDGVDPKSVNVMNMRPPEIAAAWERGDIDATFIWDPVLSKIKGTGKTIATSGSIGKRGAPTFEGIVVNAKWAAANEPFMIAFVKALNRANEEYKASGKSWTPDSPQTKAMAKWTKADPKDVSAAMALYTFPTMAEQVSPTWLGGGAAKAMTGTAAFLKEQGRVQEVKPDYSAFVTTAYVEKAMGK</sequence>
<evidence type="ECO:0000313" key="7">
    <source>
        <dbReference type="Proteomes" id="UP000035170"/>
    </source>
</evidence>
<organism evidence="6 7">
    <name type="scientific">Variovorax paradoxus</name>
    <dbReference type="NCBI Taxonomy" id="34073"/>
    <lineage>
        <taxon>Bacteria</taxon>
        <taxon>Pseudomonadati</taxon>
        <taxon>Pseudomonadota</taxon>
        <taxon>Betaproteobacteria</taxon>
        <taxon>Burkholderiales</taxon>
        <taxon>Comamonadaceae</taxon>
        <taxon>Variovorax</taxon>
    </lineage>
</organism>
<dbReference type="EMBL" id="JZWI01000003">
    <property type="protein sequence ID" value="KLN58254.1"/>
    <property type="molecule type" value="Genomic_DNA"/>
</dbReference>
<evidence type="ECO:0000259" key="5">
    <source>
        <dbReference type="SMART" id="SM00062"/>
    </source>
</evidence>
<feature type="domain" description="Solute-binding protein family 3/N-terminal" evidence="5">
    <location>
        <begin position="35"/>
        <end position="272"/>
    </location>
</feature>
<dbReference type="Pfam" id="PF09084">
    <property type="entry name" value="NMT1"/>
    <property type="match status" value="1"/>
</dbReference>
<gene>
    <name evidence="6" type="primary">tauA</name>
    <name evidence="6" type="ORF">VPARA_03650</name>
</gene>
<dbReference type="NCBIfam" id="TIGR01729">
    <property type="entry name" value="taurine_ABC_bnd"/>
    <property type="match status" value="1"/>
</dbReference>
<reference evidence="6 7" key="1">
    <citation type="submission" date="2015-03" db="EMBL/GenBank/DDBJ databases">
        <title>Genome sequence of Variovorax paradoxus TBEA6.</title>
        <authorList>
            <person name="Poehlein A."/>
            <person name="Schuldes J."/>
            <person name="Wuebbeler J.H."/>
            <person name="Hiessl S."/>
            <person name="Steinbuechel A."/>
            <person name="Daniel R."/>
        </authorList>
    </citation>
    <scope>NUCLEOTIDE SEQUENCE [LARGE SCALE GENOMIC DNA]</scope>
    <source>
        <strain evidence="6 7">TBEA6</strain>
    </source>
</reference>
<keyword evidence="3 4" id="KW-0732">Signal</keyword>
<comment type="subcellular location">
    <subcellularLocation>
        <location evidence="1">Periplasm</location>
    </subcellularLocation>
</comment>
<evidence type="ECO:0000256" key="1">
    <source>
        <dbReference type="ARBA" id="ARBA00004418"/>
    </source>
</evidence>
<dbReference type="PROSITE" id="PS51318">
    <property type="entry name" value="TAT"/>
    <property type="match status" value="1"/>
</dbReference>
<comment type="similarity">
    <text evidence="2">Belongs to the bacterial solute-binding protein SsuA/TauA family.</text>
</comment>
<feature type="chain" id="PRO_5002596669" evidence="4">
    <location>
        <begin position="31"/>
        <end position="340"/>
    </location>
</feature>
<comment type="caution">
    <text evidence="6">The sequence shown here is derived from an EMBL/GenBank/DDBJ whole genome shotgun (WGS) entry which is preliminary data.</text>
</comment>
<evidence type="ECO:0000256" key="4">
    <source>
        <dbReference type="SAM" id="SignalP"/>
    </source>
</evidence>
<dbReference type="InterPro" id="IPR006311">
    <property type="entry name" value="TAT_signal"/>
</dbReference>
<dbReference type="Proteomes" id="UP000035170">
    <property type="component" value="Unassembled WGS sequence"/>
</dbReference>
<evidence type="ECO:0000256" key="2">
    <source>
        <dbReference type="ARBA" id="ARBA00010742"/>
    </source>
</evidence>
<feature type="signal peptide" evidence="4">
    <location>
        <begin position="1"/>
        <end position="30"/>
    </location>
</feature>
<accession>A0A0H2M727</accession>
<dbReference type="RefSeq" id="WP_047783043.1">
    <property type="nucleotide sequence ID" value="NZ_JZWI01000003.1"/>
</dbReference>
<dbReference type="Gene3D" id="3.40.190.10">
    <property type="entry name" value="Periplasmic binding protein-like II"/>
    <property type="match status" value="2"/>
</dbReference>
<dbReference type="GO" id="GO:0042597">
    <property type="term" value="C:periplasmic space"/>
    <property type="evidence" value="ECO:0007669"/>
    <property type="project" value="UniProtKB-SubCell"/>
</dbReference>
<dbReference type="PANTHER" id="PTHR30024">
    <property type="entry name" value="ALIPHATIC SULFONATES-BINDING PROTEIN-RELATED"/>
    <property type="match status" value="1"/>
</dbReference>
<dbReference type="AlphaFoldDB" id="A0A0H2M727"/>
<keyword evidence="7" id="KW-1185">Reference proteome</keyword>
<evidence type="ECO:0000256" key="3">
    <source>
        <dbReference type="ARBA" id="ARBA00022729"/>
    </source>
</evidence>
<dbReference type="SMART" id="SM00062">
    <property type="entry name" value="PBPb"/>
    <property type="match status" value="1"/>
</dbReference>
<evidence type="ECO:0000313" key="6">
    <source>
        <dbReference type="EMBL" id="KLN58254.1"/>
    </source>
</evidence>
<dbReference type="GO" id="GO:0042918">
    <property type="term" value="P:alkanesulfonate transmembrane transport"/>
    <property type="evidence" value="ECO:0007669"/>
    <property type="project" value="TreeGrafter"/>
</dbReference>
<dbReference type="PATRIC" id="fig|34073.19.peg.367"/>
<proteinExistence type="inferred from homology"/>
<dbReference type="InterPro" id="IPR010068">
    <property type="entry name" value="Peri-bd_TauA"/>
</dbReference>
<dbReference type="SUPFAM" id="SSF53850">
    <property type="entry name" value="Periplasmic binding protein-like II"/>
    <property type="match status" value="1"/>
</dbReference>
<dbReference type="InterPro" id="IPR015168">
    <property type="entry name" value="SsuA/THI5"/>
</dbReference>
<protein>
    <submittedName>
        <fullName evidence="6">Taurine-binding periplasmic protein TauA</fullName>
    </submittedName>
</protein>
<name>A0A0H2M727_VARPD</name>
<dbReference type="PANTHER" id="PTHR30024:SF47">
    <property type="entry name" value="TAURINE-BINDING PERIPLASMIC PROTEIN"/>
    <property type="match status" value="1"/>
</dbReference>
<dbReference type="InterPro" id="IPR001638">
    <property type="entry name" value="Solute-binding_3/MltF_N"/>
</dbReference>